<keyword evidence="2" id="KW-0964">Secreted</keyword>
<dbReference type="InterPro" id="IPR009003">
    <property type="entry name" value="Peptidase_S1_PA"/>
</dbReference>
<dbReference type="PANTHER" id="PTHR24253">
    <property type="entry name" value="TRANSMEMBRANE PROTEASE SERINE"/>
    <property type="match status" value="1"/>
</dbReference>
<evidence type="ECO:0000313" key="9">
    <source>
        <dbReference type="EMBL" id="KAK7500555.1"/>
    </source>
</evidence>
<dbReference type="PROSITE" id="PS00135">
    <property type="entry name" value="TRYPSIN_SER"/>
    <property type="match status" value="1"/>
</dbReference>
<dbReference type="PANTHER" id="PTHR24253:SF176">
    <property type="entry name" value="CORIN, ISOFORM B"/>
    <property type="match status" value="1"/>
</dbReference>
<dbReference type="SUPFAM" id="SSF50494">
    <property type="entry name" value="Trypsin-like serine proteases"/>
    <property type="match status" value="1"/>
</dbReference>
<evidence type="ECO:0000256" key="4">
    <source>
        <dbReference type="ARBA" id="ARBA00023157"/>
    </source>
</evidence>
<protein>
    <recommendedName>
        <fullName evidence="8">Peptidase S1 domain-containing protein</fullName>
    </recommendedName>
</protein>
<dbReference type="GO" id="GO:0008236">
    <property type="term" value="F:serine-type peptidase activity"/>
    <property type="evidence" value="ECO:0007669"/>
    <property type="project" value="UniProtKB-KW"/>
</dbReference>
<organism evidence="9 10">
    <name type="scientific">Batillaria attramentaria</name>
    <dbReference type="NCBI Taxonomy" id="370345"/>
    <lineage>
        <taxon>Eukaryota</taxon>
        <taxon>Metazoa</taxon>
        <taxon>Spiralia</taxon>
        <taxon>Lophotrochozoa</taxon>
        <taxon>Mollusca</taxon>
        <taxon>Gastropoda</taxon>
        <taxon>Caenogastropoda</taxon>
        <taxon>Sorbeoconcha</taxon>
        <taxon>Cerithioidea</taxon>
        <taxon>Batillariidae</taxon>
        <taxon>Batillaria</taxon>
    </lineage>
</organism>
<dbReference type="Pfam" id="PF00089">
    <property type="entry name" value="Trypsin"/>
    <property type="match status" value="1"/>
</dbReference>
<evidence type="ECO:0000256" key="6">
    <source>
        <dbReference type="RuleBase" id="RU363034"/>
    </source>
</evidence>
<keyword evidence="6" id="KW-0720">Serine protease</keyword>
<feature type="signal peptide" evidence="7">
    <location>
        <begin position="1"/>
        <end position="22"/>
    </location>
</feature>
<evidence type="ECO:0000256" key="2">
    <source>
        <dbReference type="ARBA" id="ARBA00022525"/>
    </source>
</evidence>
<dbReference type="Proteomes" id="UP001519460">
    <property type="component" value="Unassembled WGS sequence"/>
</dbReference>
<dbReference type="InterPro" id="IPR001254">
    <property type="entry name" value="Trypsin_dom"/>
</dbReference>
<comment type="caution">
    <text evidence="9">The sequence shown here is derived from an EMBL/GenBank/DDBJ whole genome shotgun (WGS) entry which is preliminary data.</text>
</comment>
<evidence type="ECO:0000313" key="10">
    <source>
        <dbReference type="Proteomes" id="UP001519460"/>
    </source>
</evidence>
<dbReference type="CDD" id="cd00190">
    <property type="entry name" value="Tryp_SPc"/>
    <property type="match status" value="1"/>
</dbReference>
<dbReference type="FunFam" id="2.40.10.10:FF:000054">
    <property type="entry name" value="Complement C1r subcomponent"/>
    <property type="match status" value="1"/>
</dbReference>
<dbReference type="InterPro" id="IPR018114">
    <property type="entry name" value="TRYPSIN_HIS"/>
</dbReference>
<dbReference type="GO" id="GO:0005576">
    <property type="term" value="C:extracellular region"/>
    <property type="evidence" value="ECO:0007669"/>
    <property type="project" value="UniProtKB-SubCell"/>
</dbReference>
<accession>A0ABD0LM14</accession>
<gene>
    <name evidence="9" type="ORF">BaRGS_00008130</name>
</gene>
<dbReference type="PROSITE" id="PS50240">
    <property type="entry name" value="TRYPSIN_DOM"/>
    <property type="match status" value="1"/>
</dbReference>
<sequence>KTDTMGAVHFILFLSVFAATNGKSMKLAETPGPRLTINPFQDDGSSPRAAEEMDLQETKIVGGVAMEEFEWPFMVMLEIFLPKLQGFMQMCGGTILDELTVLTAAHCLYGFEQFEYRVRAGVYNQSVEGRFEQRRNVTERRLHLEYSGGSPYDNDIAILKLGSPLQLEDGVTEKVQLNRDSACPQDCAICTVGGWGRTTEGGIPSELPLKVDLPIVNSEECDVPYVEFVGPNSIGPGKVCAGEEVDGESACQGDSGGPVMSNCNGVMEQVGIVSYGIGCARAEYPNVYARVSYYTDWIKDNRV</sequence>
<keyword evidence="6" id="KW-0645">Protease</keyword>
<dbReference type="AlphaFoldDB" id="A0ABD0LM14"/>
<evidence type="ECO:0000256" key="5">
    <source>
        <dbReference type="ARBA" id="ARBA00023180"/>
    </source>
</evidence>
<dbReference type="Gene3D" id="2.40.10.10">
    <property type="entry name" value="Trypsin-like serine proteases"/>
    <property type="match status" value="1"/>
</dbReference>
<keyword evidence="10" id="KW-1185">Reference proteome</keyword>
<dbReference type="SMART" id="SM00020">
    <property type="entry name" value="Tryp_SPc"/>
    <property type="match status" value="1"/>
</dbReference>
<dbReference type="PROSITE" id="PS00134">
    <property type="entry name" value="TRYPSIN_HIS"/>
    <property type="match status" value="1"/>
</dbReference>
<proteinExistence type="predicted"/>
<dbReference type="EMBL" id="JACVVK020000036">
    <property type="protein sequence ID" value="KAK7500555.1"/>
    <property type="molecule type" value="Genomic_DNA"/>
</dbReference>
<evidence type="ECO:0000256" key="1">
    <source>
        <dbReference type="ARBA" id="ARBA00004613"/>
    </source>
</evidence>
<evidence type="ECO:0000256" key="7">
    <source>
        <dbReference type="SAM" id="SignalP"/>
    </source>
</evidence>
<keyword evidence="3 7" id="KW-0732">Signal</keyword>
<feature type="chain" id="PRO_5044766181" description="Peptidase S1 domain-containing protein" evidence="7">
    <location>
        <begin position="23"/>
        <end position="303"/>
    </location>
</feature>
<feature type="non-terminal residue" evidence="9">
    <location>
        <position position="1"/>
    </location>
</feature>
<feature type="domain" description="Peptidase S1" evidence="8">
    <location>
        <begin position="60"/>
        <end position="303"/>
    </location>
</feature>
<dbReference type="InterPro" id="IPR043504">
    <property type="entry name" value="Peptidase_S1_PA_chymotrypsin"/>
</dbReference>
<dbReference type="InterPro" id="IPR001314">
    <property type="entry name" value="Peptidase_S1A"/>
</dbReference>
<evidence type="ECO:0000256" key="3">
    <source>
        <dbReference type="ARBA" id="ARBA00022729"/>
    </source>
</evidence>
<keyword evidence="6" id="KW-0378">Hydrolase</keyword>
<dbReference type="PRINTS" id="PR00722">
    <property type="entry name" value="CHYMOTRYPSIN"/>
</dbReference>
<comment type="subcellular location">
    <subcellularLocation>
        <location evidence="1">Secreted</location>
    </subcellularLocation>
</comment>
<keyword evidence="5" id="KW-0325">Glycoprotein</keyword>
<dbReference type="GO" id="GO:0006508">
    <property type="term" value="P:proteolysis"/>
    <property type="evidence" value="ECO:0007669"/>
    <property type="project" value="UniProtKB-KW"/>
</dbReference>
<evidence type="ECO:0000259" key="8">
    <source>
        <dbReference type="PROSITE" id="PS50240"/>
    </source>
</evidence>
<reference evidence="9 10" key="1">
    <citation type="journal article" date="2023" name="Sci. Data">
        <title>Genome assembly of the Korean intertidal mud-creeper Batillaria attramentaria.</title>
        <authorList>
            <person name="Patra A.K."/>
            <person name="Ho P.T."/>
            <person name="Jun S."/>
            <person name="Lee S.J."/>
            <person name="Kim Y."/>
            <person name="Won Y.J."/>
        </authorList>
    </citation>
    <scope>NUCLEOTIDE SEQUENCE [LARGE SCALE GENOMIC DNA]</scope>
    <source>
        <strain evidence="9">Wonlab-2016</strain>
    </source>
</reference>
<name>A0ABD0LM14_9CAEN</name>
<dbReference type="FunFam" id="2.40.10.10:FF:000068">
    <property type="entry name" value="transmembrane protease serine 2"/>
    <property type="match status" value="1"/>
</dbReference>
<keyword evidence="4" id="KW-1015">Disulfide bond</keyword>
<dbReference type="InterPro" id="IPR033116">
    <property type="entry name" value="TRYPSIN_SER"/>
</dbReference>